<dbReference type="GO" id="GO:0008233">
    <property type="term" value="F:peptidase activity"/>
    <property type="evidence" value="ECO:0007669"/>
    <property type="project" value="InterPro"/>
</dbReference>
<feature type="compositionally biased region" description="Polar residues" evidence="1">
    <location>
        <begin position="57"/>
        <end position="66"/>
    </location>
</feature>
<reference evidence="4" key="2">
    <citation type="submission" date="2023-03" db="EMBL/GenBank/DDBJ databases">
        <authorList>
            <person name="Zhang Z."/>
        </authorList>
    </citation>
    <scope>NUCLEOTIDE SEQUENCE</scope>
    <source>
        <strain evidence="4">DSA</strain>
    </source>
</reference>
<dbReference type="InterPro" id="IPR052179">
    <property type="entry name" value="DD-CPase-like"/>
</dbReference>
<keyword evidence="2" id="KW-0472">Membrane</keyword>
<comment type="caution">
    <text evidence="4">The sequence shown here is derived from an EMBL/GenBank/DDBJ whole genome shotgun (WGS) entry which is preliminary data.</text>
</comment>
<feature type="transmembrane region" description="Helical" evidence="2">
    <location>
        <begin position="6"/>
        <end position="25"/>
    </location>
</feature>
<dbReference type="CDD" id="cd14852">
    <property type="entry name" value="LD-carboxypeptidase"/>
    <property type="match status" value="1"/>
</dbReference>
<protein>
    <submittedName>
        <fullName evidence="4">M15 family metallopeptidase</fullName>
    </submittedName>
</protein>
<evidence type="ECO:0000313" key="5">
    <source>
        <dbReference type="Proteomes" id="UP001172911"/>
    </source>
</evidence>
<dbReference type="RefSeq" id="WP_304542754.1">
    <property type="nucleotide sequence ID" value="NZ_JARPTC010000014.1"/>
</dbReference>
<dbReference type="SUPFAM" id="SSF55166">
    <property type="entry name" value="Hedgehog/DD-peptidase"/>
    <property type="match status" value="1"/>
</dbReference>
<keyword evidence="2" id="KW-0812">Transmembrane</keyword>
<organism evidence="4 5">
    <name type="scientific">Desulforamulus aquiferis</name>
    <dbReference type="NCBI Taxonomy" id="1397668"/>
    <lineage>
        <taxon>Bacteria</taxon>
        <taxon>Bacillati</taxon>
        <taxon>Bacillota</taxon>
        <taxon>Clostridia</taxon>
        <taxon>Eubacteriales</taxon>
        <taxon>Peptococcaceae</taxon>
        <taxon>Desulforamulus</taxon>
    </lineage>
</organism>
<dbReference type="GO" id="GO:0006508">
    <property type="term" value="P:proteolysis"/>
    <property type="evidence" value="ECO:0007669"/>
    <property type="project" value="InterPro"/>
</dbReference>
<feature type="region of interest" description="Disordered" evidence="1">
    <location>
        <begin position="30"/>
        <end position="66"/>
    </location>
</feature>
<evidence type="ECO:0000313" key="4">
    <source>
        <dbReference type="EMBL" id="MDO7787599.1"/>
    </source>
</evidence>
<feature type="domain" description="D-alanyl-D-alanine carboxypeptidase-like core" evidence="3">
    <location>
        <begin position="110"/>
        <end position="225"/>
    </location>
</feature>
<evidence type="ECO:0000256" key="2">
    <source>
        <dbReference type="SAM" id="Phobius"/>
    </source>
</evidence>
<dbReference type="InterPro" id="IPR058193">
    <property type="entry name" value="VanY/YodJ_core_dom"/>
</dbReference>
<keyword evidence="5" id="KW-1185">Reference proteome</keyword>
<proteinExistence type="predicted"/>
<dbReference type="Gene3D" id="3.30.1380.10">
    <property type="match status" value="1"/>
</dbReference>
<accession>A0AAW7ZEB5</accession>
<feature type="compositionally biased region" description="Basic and acidic residues" evidence="1">
    <location>
        <begin position="30"/>
        <end position="44"/>
    </location>
</feature>
<keyword evidence="2" id="KW-1133">Transmembrane helix</keyword>
<sequence length="246" mass="27981">MKRFVYIVVIILVLCVATFSFVKYADSERDRNRSNDGVQPRDEFLTDNPHVGAPPLSKSSTNAPYTSKSSEDILLINTKNPLPKDYRPEKLVNLYNQRIKHFQLAKTDIEVSEDVYQAMDAMFAAAQKDGVRGFIITSGYRSRGEQKMVFSISADGFAAKPGESEHETGLAFDVIAYGNESFELTPQFEWLAKHCAEYGFIIRYPKGKEDVTGVPFEPWHYRYVGTPHAKEIMDKGITLEEYLEQQ</sequence>
<dbReference type="InterPro" id="IPR009045">
    <property type="entry name" value="Zn_M74/Hedgehog-like"/>
</dbReference>
<gene>
    <name evidence="4" type="ORF">P6N53_10240</name>
</gene>
<dbReference type="InterPro" id="IPR003709">
    <property type="entry name" value="VanY-like_core_dom"/>
</dbReference>
<dbReference type="PANTHER" id="PTHR34385:SF1">
    <property type="entry name" value="PEPTIDOGLYCAN L-ALANYL-D-GLUTAMATE ENDOPEPTIDASE CWLK"/>
    <property type="match status" value="1"/>
</dbReference>
<reference evidence="4" key="1">
    <citation type="journal article" date="2023" name="J. Hazard. Mater.">
        <title>Anaerobic biodegradation of pyrene and benzo[a]pyrene by a new sulfate-reducing Desulforamulus aquiferis strain DSA.</title>
        <authorList>
            <person name="Zhang Z."/>
            <person name="Sun J."/>
            <person name="Gong X."/>
            <person name="Wang C."/>
            <person name="Wang H."/>
        </authorList>
    </citation>
    <scope>NUCLEOTIDE SEQUENCE</scope>
    <source>
        <strain evidence="4">DSA</strain>
    </source>
</reference>
<dbReference type="EMBL" id="JARPTC010000014">
    <property type="protein sequence ID" value="MDO7787599.1"/>
    <property type="molecule type" value="Genomic_DNA"/>
</dbReference>
<dbReference type="Proteomes" id="UP001172911">
    <property type="component" value="Unassembled WGS sequence"/>
</dbReference>
<dbReference type="Pfam" id="PF02557">
    <property type="entry name" value="VanY"/>
    <property type="match status" value="1"/>
</dbReference>
<name>A0AAW7ZEB5_9FIRM</name>
<dbReference type="PANTHER" id="PTHR34385">
    <property type="entry name" value="D-ALANYL-D-ALANINE CARBOXYPEPTIDASE"/>
    <property type="match status" value="1"/>
</dbReference>
<dbReference type="AlphaFoldDB" id="A0AAW7ZEB5"/>
<evidence type="ECO:0000259" key="3">
    <source>
        <dbReference type="Pfam" id="PF02557"/>
    </source>
</evidence>
<evidence type="ECO:0000256" key="1">
    <source>
        <dbReference type="SAM" id="MobiDB-lite"/>
    </source>
</evidence>